<dbReference type="PROSITE" id="PS50011">
    <property type="entry name" value="PROTEIN_KINASE_DOM"/>
    <property type="match status" value="1"/>
</dbReference>
<evidence type="ECO:0000256" key="5">
    <source>
        <dbReference type="ARBA" id="ARBA00022741"/>
    </source>
</evidence>
<dbReference type="PROSITE" id="PS00108">
    <property type="entry name" value="PROTEIN_KINASE_ST"/>
    <property type="match status" value="1"/>
</dbReference>
<gene>
    <name evidence="12" type="ORF">H4Q32_027631</name>
</gene>
<keyword evidence="3" id="KW-0723">Serine/threonine-protein kinase</keyword>
<evidence type="ECO:0000256" key="6">
    <source>
        <dbReference type="ARBA" id="ARBA00022777"/>
    </source>
</evidence>
<keyword evidence="4" id="KW-0808">Transferase</keyword>
<dbReference type="InterPro" id="IPR008271">
    <property type="entry name" value="Ser/Thr_kinase_AS"/>
</dbReference>
<evidence type="ECO:0000256" key="1">
    <source>
        <dbReference type="ARBA" id="ARBA00005505"/>
    </source>
</evidence>
<dbReference type="Gene3D" id="3.30.200.20">
    <property type="entry name" value="Phosphorylase Kinase, domain 1"/>
    <property type="match status" value="1"/>
</dbReference>
<comment type="similarity">
    <text evidence="1">Belongs to the protein kinase superfamily. CAMK Ser/Thr protein kinase family. PIM subfamily.</text>
</comment>
<feature type="compositionally biased region" description="Acidic residues" evidence="10">
    <location>
        <begin position="126"/>
        <end position="139"/>
    </location>
</feature>
<feature type="compositionally biased region" description="Basic and acidic residues" evidence="10">
    <location>
        <begin position="51"/>
        <end position="62"/>
    </location>
</feature>
<evidence type="ECO:0000256" key="7">
    <source>
        <dbReference type="ARBA" id="ARBA00022840"/>
    </source>
</evidence>
<feature type="region of interest" description="Disordered" evidence="10">
    <location>
        <begin position="92"/>
        <end position="147"/>
    </location>
</feature>
<evidence type="ECO:0000259" key="11">
    <source>
        <dbReference type="PROSITE" id="PS50011"/>
    </source>
</evidence>
<comment type="caution">
    <text evidence="12">The sequence shown here is derived from an EMBL/GenBank/DDBJ whole genome shotgun (WGS) entry which is preliminary data.</text>
</comment>
<evidence type="ECO:0000256" key="10">
    <source>
        <dbReference type="SAM" id="MobiDB-lite"/>
    </source>
</evidence>
<accession>A0ABQ8MDQ6</accession>
<dbReference type="PANTHER" id="PTHR22984:SF11">
    <property type="entry name" value="AURORA KINASE-RELATED"/>
    <property type="match status" value="1"/>
</dbReference>
<keyword evidence="6 12" id="KW-0418">Kinase</keyword>
<feature type="region of interest" description="Disordered" evidence="10">
    <location>
        <begin position="1"/>
        <end position="62"/>
    </location>
</feature>
<evidence type="ECO:0000256" key="3">
    <source>
        <dbReference type="ARBA" id="ARBA00022527"/>
    </source>
</evidence>
<dbReference type="SMART" id="SM00220">
    <property type="entry name" value="S_TKc"/>
    <property type="match status" value="1"/>
</dbReference>
<reference evidence="12 13" key="1">
    <citation type="submission" date="2022-01" db="EMBL/GenBank/DDBJ databases">
        <title>A high-quality chromosome-level genome assembly of rohu carp, Labeo rohita.</title>
        <authorList>
            <person name="Arick M.A. II"/>
            <person name="Hsu C.-Y."/>
            <person name="Magbanua Z."/>
            <person name="Pechanova O."/>
            <person name="Grover C."/>
            <person name="Miller E."/>
            <person name="Thrash A."/>
            <person name="Ezzel L."/>
            <person name="Alam S."/>
            <person name="Benzie J."/>
            <person name="Hamilton M."/>
            <person name="Karsi A."/>
            <person name="Lawrence M.L."/>
            <person name="Peterson D.G."/>
        </authorList>
    </citation>
    <scope>NUCLEOTIDE SEQUENCE [LARGE SCALE GENOMIC DNA]</scope>
    <source>
        <strain evidence="13">BAU-BD-2019</strain>
        <tissue evidence="12">Blood</tissue>
    </source>
</reference>
<evidence type="ECO:0000313" key="13">
    <source>
        <dbReference type="Proteomes" id="UP000830375"/>
    </source>
</evidence>
<comment type="catalytic activity">
    <reaction evidence="9">
        <text>L-seryl-[protein] + ATP = O-phospho-L-seryl-[protein] + ADP + H(+)</text>
        <dbReference type="Rhea" id="RHEA:17989"/>
        <dbReference type="Rhea" id="RHEA-COMP:9863"/>
        <dbReference type="Rhea" id="RHEA-COMP:11604"/>
        <dbReference type="ChEBI" id="CHEBI:15378"/>
        <dbReference type="ChEBI" id="CHEBI:29999"/>
        <dbReference type="ChEBI" id="CHEBI:30616"/>
        <dbReference type="ChEBI" id="CHEBI:83421"/>
        <dbReference type="ChEBI" id="CHEBI:456216"/>
        <dbReference type="EC" id="2.7.11.1"/>
    </reaction>
</comment>
<dbReference type="EMBL" id="JACTAM010000009">
    <property type="protein sequence ID" value="KAI2661029.1"/>
    <property type="molecule type" value="Genomic_DNA"/>
</dbReference>
<proteinExistence type="inferred from homology"/>
<feature type="domain" description="Protein kinase" evidence="11">
    <location>
        <begin position="215"/>
        <end position="471"/>
    </location>
</feature>
<sequence length="479" mass="54017">MGLLSRLKKESEVSESEMLRLPCVQPKDTLMADSRHPDPPVEAPVGAVETDGGRKEAGREKNRFWKRPALHFPCLRSGEYDLNEAEKKYGIEAGTHSNGQSVNEPCVQPKETPTKSENSNPNPPDEAPDGAVETDEGGNEAERGKKKKRRFWKWPSFHFPCLSSGTYDLDKAETTYGTEAENSWINSDAPAPEDHAAEEQLVQNILDKGHLRGQYKVGCKMGEGGCGTIYEGTRCNDGLKVALKCSMKMQDMPSLKVPGHPKHFPMEIGLMLKANEGPSIPQIIKLLDWVDDKDYYVMVIERPMPCMDLFSFVEFHGGKLDEGTARIIMRQAIDAAQTCCKRGVFHRDIKLENLLVKQDTMEVKLIDFGCGTLMTKFAFKDFQGTRVCCPPEFYMKGKYHAKPTTVWTLGFMLYEMLCGECPKPYDRHMISVNLWTRHGLSQECCQMICACLQPKPKNRLSLDKMHLHDWFKSALRLAG</sequence>
<comment type="catalytic activity">
    <reaction evidence="8">
        <text>L-threonyl-[protein] + ATP = O-phospho-L-threonyl-[protein] + ADP + H(+)</text>
        <dbReference type="Rhea" id="RHEA:46608"/>
        <dbReference type="Rhea" id="RHEA-COMP:11060"/>
        <dbReference type="Rhea" id="RHEA-COMP:11605"/>
        <dbReference type="ChEBI" id="CHEBI:15378"/>
        <dbReference type="ChEBI" id="CHEBI:30013"/>
        <dbReference type="ChEBI" id="CHEBI:30616"/>
        <dbReference type="ChEBI" id="CHEBI:61977"/>
        <dbReference type="ChEBI" id="CHEBI:456216"/>
        <dbReference type="EC" id="2.7.11.1"/>
    </reaction>
</comment>
<name>A0ABQ8MDQ6_LABRO</name>
<dbReference type="PANTHER" id="PTHR22984">
    <property type="entry name" value="SERINE/THREONINE-PROTEIN KINASE PIM"/>
    <property type="match status" value="1"/>
</dbReference>
<dbReference type="EC" id="2.7.11.1" evidence="2"/>
<evidence type="ECO:0000256" key="9">
    <source>
        <dbReference type="ARBA" id="ARBA00048679"/>
    </source>
</evidence>
<dbReference type="Proteomes" id="UP000830375">
    <property type="component" value="Unassembled WGS sequence"/>
</dbReference>
<keyword evidence="5" id="KW-0547">Nucleotide-binding</keyword>
<evidence type="ECO:0000256" key="4">
    <source>
        <dbReference type="ARBA" id="ARBA00022679"/>
    </source>
</evidence>
<dbReference type="SUPFAM" id="SSF56112">
    <property type="entry name" value="Protein kinase-like (PK-like)"/>
    <property type="match status" value="1"/>
</dbReference>
<dbReference type="InterPro" id="IPR011009">
    <property type="entry name" value="Kinase-like_dom_sf"/>
</dbReference>
<evidence type="ECO:0000313" key="12">
    <source>
        <dbReference type="EMBL" id="KAI2661029.1"/>
    </source>
</evidence>
<evidence type="ECO:0000256" key="8">
    <source>
        <dbReference type="ARBA" id="ARBA00047899"/>
    </source>
</evidence>
<protein>
    <recommendedName>
        <fullName evidence="2">non-specific serine/threonine protein kinase</fullName>
        <ecNumber evidence="2">2.7.11.1</ecNumber>
    </recommendedName>
</protein>
<dbReference type="InterPro" id="IPR051138">
    <property type="entry name" value="PIM_Ser/Thr_kinase"/>
</dbReference>
<keyword evidence="13" id="KW-1185">Reference proteome</keyword>
<dbReference type="Pfam" id="PF00069">
    <property type="entry name" value="Pkinase"/>
    <property type="match status" value="1"/>
</dbReference>
<keyword evidence="7" id="KW-0067">ATP-binding</keyword>
<organism evidence="12 13">
    <name type="scientific">Labeo rohita</name>
    <name type="common">Indian major carp</name>
    <name type="synonym">Cyprinus rohita</name>
    <dbReference type="NCBI Taxonomy" id="84645"/>
    <lineage>
        <taxon>Eukaryota</taxon>
        <taxon>Metazoa</taxon>
        <taxon>Chordata</taxon>
        <taxon>Craniata</taxon>
        <taxon>Vertebrata</taxon>
        <taxon>Euteleostomi</taxon>
        <taxon>Actinopterygii</taxon>
        <taxon>Neopterygii</taxon>
        <taxon>Teleostei</taxon>
        <taxon>Ostariophysi</taxon>
        <taxon>Cypriniformes</taxon>
        <taxon>Cyprinidae</taxon>
        <taxon>Labeoninae</taxon>
        <taxon>Labeonini</taxon>
        <taxon>Labeo</taxon>
    </lineage>
</organism>
<evidence type="ECO:0000256" key="2">
    <source>
        <dbReference type="ARBA" id="ARBA00012513"/>
    </source>
</evidence>
<dbReference type="GO" id="GO:0016301">
    <property type="term" value="F:kinase activity"/>
    <property type="evidence" value="ECO:0007669"/>
    <property type="project" value="UniProtKB-KW"/>
</dbReference>
<dbReference type="InterPro" id="IPR000719">
    <property type="entry name" value="Prot_kinase_dom"/>
</dbReference>
<dbReference type="Gene3D" id="1.10.510.10">
    <property type="entry name" value="Transferase(Phosphotransferase) domain 1"/>
    <property type="match status" value="1"/>
</dbReference>